<keyword evidence="5 6" id="KW-0472">Membrane</keyword>
<dbReference type="RefSeq" id="WP_158052653.1">
    <property type="nucleotide sequence ID" value="NZ_WBKB01000006.1"/>
</dbReference>
<evidence type="ECO:0000313" key="8">
    <source>
        <dbReference type="Proteomes" id="UP000433493"/>
    </source>
</evidence>
<dbReference type="PANTHER" id="PTHR30086">
    <property type="entry name" value="ARGININE EXPORTER PROTEIN ARGO"/>
    <property type="match status" value="1"/>
</dbReference>
<keyword evidence="4 6" id="KW-1133">Transmembrane helix</keyword>
<dbReference type="AlphaFoldDB" id="A0A7J5B9D9"/>
<feature type="transmembrane region" description="Helical" evidence="6">
    <location>
        <begin position="66"/>
        <end position="86"/>
    </location>
</feature>
<evidence type="ECO:0000256" key="6">
    <source>
        <dbReference type="SAM" id="Phobius"/>
    </source>
</evidence>
<dbReference type="InterPro" id="IPR001123">
    <property type="entry name" value="LeuE-type"/>
</dbReference>
<gene>
    <name evidence="7" type="ORF">F8O05_10255</name>
</gene>
<proteinExistence type="predicted"/>
<dbReference type="OrthoDB" id="9814990at2"/>
<comment type="subcellular location">
    <subcellularLocation>
        <location evidence="1">Cell membrane</location>
        <topology evidence="1">Multi-pass membrane protein</topology>
    </subcellularLocation>
</comment>
<feature type="transmembrane region" description="Helical" evidence="6">
    <location>
        <begin position="179"/>
        <end position="200"/>
    </location>
</feature>
<evidence type="ECO:0000256" key="3">
    <source>
        <dbReference type="ARBA" id="ARBA00022692"/>
    </source>
</evidence>
<dbReference type="GO" id="GO:0015171">
    <property type="term" value="F:amino acid transmembrane transporter activity"/>
    <property type="evidence" value="ECO:0007669"/>
    <property type="project" value="TreeGrafter"/>
</dbReference>
<keyword evidence="3 6" id="KW-0812">Transmembrane</keyword>
<evidence type="ECO:0000256" key="1">
    <source>
        <dbReference type="ARBA" id="ARBA00004651"/>
    </source>
</evidence>
<dbReference type="Pfam" id="PF01810">
    <property type="entry name" value="LysE"/>
    <property type="match status" value="1"/>
</dbReference>
<dbReference type="EMBL" id="WBKB01000006">
    <property type="protein sequence ID" value="KAB1642198.1"/>
    <property type="molecule type" value="Genomic_DNA"/>
</dbReference>
<evidence type="ECO:0000256" key="4">
    <source>
        <dbReference type="ARBA" id="ARBA00022989"/>
    </source>
</evidence>
<comment type="caution">
    <text evidence="7">The sequence shown here is derived from an EMBL/GenBank/DDBJ whole genome shotgun (WGS) entry which is preliminary data.</text>
</comment>
<feature type="transmembrane region" description="Helical" evidence="6">
    <location>
        <begin position="37"/>
        <end position="59"/>
    </location>
</feature>
<dbReference type="PANTHER" id="PTHR30086:SF20">
    <property type="entry name" value="ARGININE EXPORTER PROTEIN ARGO-RELATED"/>
    <property type="match status" value="1"/>
</dbReference>
<dbReference type="GO" id="GO:0005886">
    <property type="term" value="C:plasma membrane"/>
    <property type="evidence" value="ECO:0007669"/>
    <property type="project" value="UniProtKB-SubCell"/>
</dbReference>
<organism evidence="7 8">
    <name type="scientific">Gulosibacter chungangensis</name>
    <dbReference type="NCBI Taxonomy" id="979746"/>
    <lineage>
        <taxon>Bacteria</taxon>
        <taxon>Bacillati</taxon>
        <taxon>Actinomycetota</taxon>
        <taxon>Actinomycetes</taxon>
        <taxon>Micrococcales</taxon>
        <taxon>Microbacteriaceae</taxon>
        <taxon>Gulosibacter</taxon>
    </lineage>
</organism>
<dbReference type="Proteomes" id="UP000433493">
    <property type="component" value="Unassembled WGS sequence"/>
</dbReference>
<keyword evidence="8" id="KW-1185">Reference proteome</keyword>
<accession>A0A7J5B9D9</accession>
<reference evidence="7 8" key="1">
    <citation type="submission" date="2019-09" db="EMBL/GenBank/DDBJ databases">
        <title>Phylogeny of genus Pseudoclavibacter and closely related genus.</title>
        <authorList>
            <person name="Li Y."/>
        </authorList>
    </citation>
    <scope>NUCLEOTIDE SEQUENCE [LARGE SCALE GENOMIC DNA]</scope>
    <source>
        <strain evidence="7 8">KCTC 13959</strain>
    </source>
</reference>
<feature type="transmembrane region" description="Helical" evidence="6">
    <location>
        <begin position="155"/>
        <end position="173"/>
    </location>
</feature>
<sequence>MDAALVAQFWGIGLLLTLTPGADWAYSIAAGVRARSIVPSITGILAGYVVVIVAVAFGVGALVTEFPMVLSALTFAGALYLVWLGIGTLRSRTTEISASDRDLGTGNIAQFFRGAGVSGINPKGILLLMALLPQFVAAEGAAASLQMLTLGSIHLLNSAIVYTVIALLARSLLKAKPGWATRVGTVSGTLMIVFGCMLFGEQIAELTGMI</sequence>
<evidence type="ECO:0000313" key="7">
    <source>
        <dbReference type="EMBL" id="KAB1642198.1"/>
    </source>
</evidence>
<keyword evidence="2" id="KW-1003">Cell membrane</keyword>
<evidence type="ECO:0000256" key="5">
    <source>
        <dbReference type="ARBA" id="ARBA00023136"/>
    </source>
</evidence>
<name>A0A7J5B9D9_9MICO</name>
<protein>
    <submittedName>
        <fullName evidence="7">LysE family translocator</fullName>
    </submittedName>
</protein>
<evidence type="ECO:0000256" key="2">
    <source>
        <dbReference type="ARBA" id="ARBA00022475"/>
    </source>
</evidence>